<dbReference type="AlphaFoldDB" id="A0A2N6QH77"/>
<sequence length="120" mass="13678">MKKIFYVIGVLIILAIAYIVANFFLFDAWATHSGEKQLNQYIKQGDTKKLKKVSKDNSTYHFLKSQKHISVDKKADNQGSGHIGYYRVEVNGQPAGLKMEIQYGFLPEIPKIKSVQLDNE</sequence>
<organism evidence="2 3">
    <name type="scientific">Staphylococcus pettenkoferi</name>
    <dbReference type="NCBI Taxonomy" id="170573"/>
    <lineage>
        <taxon>Bacteria</taxon>
        <taxon>Bacillati</taxon>
        <taxon>Bacillota</taxon>
        <taxon>Bacilli</taxon>
        <taxon>Bacillales</taxon>
        <taxon>Staphylococcaceae</taxon>
        <taxon>Staphylococcus</taxon>
    </lineage>
</organism>
<evidence type="ECO:0000313" key="3">
    <source>
        <dbReference type="Proteomes" id="UP000235748"/>
    </source>
</evidence>
<protein>
    <submittedName>
        <fullName evidence="2">Uncharacterized protein</fullName>
    </submittedName>
</protein>
<evidence type="ECO:0000256" key="1">
    <source>
        <dbReference type="SAM" id="Phobius"/>
    </source>
</evidence>
<gene>
    <name evidence="2" type="ORF">CJ235_06645</name>
</gene>
<dbReference type="Proteomes" id="UP000235748">
    <property type="component" value="Unassembled WGS sequence"/>
</dbReference>
<dbReference type="EMBL" id="PNGG01000003">
    <property type="protein sequence ID" value="PMC18943.1"/>
    <property type="molecule type" value="Genomic_DNA"/>
</dbReference>
<reference evidence="2 3" key="1">
    <citation type="submission" date="2017-09" db="EMBL/GenBank/DDBJ databases">
        <title>Bacterial strain isolated from the female urinary microbiota.</title>
        <authorList>
            <person name="Thomas-White K."/>
            <person name="Kumar N."/>
            <person name="Forster S."/>
            <person name="Putonti C."/>
            <person name="Lawley T."/>
            <person name="Wolfe A.J."/>
        </authorList>
    </citation>
    <scope>NUCLEOTIDE SEQUENCE [LARGE SCALE GENOMIC DNA]</scope>
    <source>
        <strain evidence="2 3">UMB0834</strain>
    </source>
</reference>
<name>A0A2N6QH77_9STAP</name>
<accession>A0A2N6QH77</accession>
<evidence type="ECO:0000313" key="2">
    <source>
        <dbReference type="EMBL" id="PMC18943.1"/>
    </source>
</evidence>
<keyword evidence="1" id="KW-0812">Transmembrane</keyword>
<keyword evidence="1" id="KW-1133">Transmembrane helix</keyword>
<dbReference type="RefSeq" id="WP_070503639.1">
    <property type="nucleotide sequence ID" value="NZ_JAASJD010000008.1"/>
</dbReference>
<keyword evidence="1" id="KW-0472">Membrane</keyword>
<proteinExistence type="predicted"/>
<feature type="transmembrane region" description="Helical" evidence="1">
    <location>
        <begin position="6"/>
        <end position="26"/>
    </location>
</feature>
<comment type="caution">
    <text evidence="2">The sequence shown here is derived from an EMBL/GenBank/DDBJ whole genome shotgun (WGS) entry which is preliminary data.</text>
</comment>